<evidence type="ECO:0008006" key="3">
    <source>
        <dbReference type="Google" id="ProtNLM"/>
    </source>
</evidence>
<evidence type="ECO:0000313" key="1">
    <source>
        <dbReference type="EMBL" id="TCO65895.1"/>
    </source>
</evidence>
<gene>
    <name evidence="1" type="ORF">EV192_1011687</name>
</gene>
<dbReference type="AlphaFoldDB" id="A0A4R2KHG5"/>
<keyword evidence="2" id="KW-1185">Reference proteome</keyword>
<dbReference type="OrthoDB" id="3474549at2"/>
<protein>
    <recommendedName>
        <fullName evidence="3">Zn-dependent peptidase ImmA (M78 family)</fullName>
    </recommendedName>
</protein>
<accession>A0A4R2KHG5</accession>
<name>A0A4R2KHG5_9PSEU</name>
<sequence>MNRRTRRAMVNRIARELDLAPDATYQEAARRVCELMGRHLGKHVEVRFAPLPDARLTGVSALLANGTYLVICADSPRWYHRLQILLHEFAHLMLGHQPVTMNKSESLRRMAPNLLPHMARYLAGRTIFDDHEERDAEELADELLEAITDHQRAMAGDGLPKHVRRMVASFAHADEVAHDVYI</sequence>
<proteinExistence type="predicted"/>
<dbReference type="Proteomes" id="UP000295680">
    <property type="component" value="Unassembled WGS sequence"/>
</dbReference>
<evidence type="ECO:0000313" key="2">
    <source>
        <dbReference type="Proteomes" id="UP000295680"/>
    </source>
</evidence>
<organism evidence="1 2">
    <name type="scientific">Actinocrispum wychmicini</name>
    <dbReference type="NCBI Taxonomy" id="1213861"/>
    <lineage>
        <taxon>Bacteria</taxon>
        <taxon>Bacillati</taxon>
        <taxon>Actinomycetota</taxon>
        <taxon>Actinomycetes</taxon>
        <taxon>Pseudonocardiales</taxon>
        <taxon>Pseudonocardiaceae</taxon>
        <taxon>Actinocrispum</taxon>
    </lineage>
</organism>
<comment type="caution">
    <text evidence="1">The sequence shown here is derived from an EMBL/GenBank/DDBJ whole genome shotgun (WGS) entry which is preliminary data.</text>
</comment>
<dbReference type="RefSeq" id="WP_132112622.1">
    <property type="nucleotide sequence ID" value="NZ_SLWS01000001.1"/>
</dbReference>
<reference evidence="1 2" key="1">
    <citation type="submission" date="2019-03" db="EMBL/GenBank/DDBJ databases">
        <title>Genomic Encyclopedia of Type Strains, Phase IV (KMG-IV): sequencing the most valuable type-strain genomes for metagenomic binning, comparative biology and taxonomic classification.</title>
        <authorList>
            <person name="Goeker M."/>
        </authorList>
    </citation>
    <scope>NUCLEOTIDE SEQUENCE [LARGE SCALE GENOMIC DNA]</scope>
    <source>
        <strain evidence="1 2">DSM 45934</strain>
    </source>
</reference>
<dbReference type="EMBL" id="SLWS01000001">
    <property type="protein sequence ID" value="TCO65895.1"/>
    <property type="molecule type" value="Genomic_DNA"/>
</dbReference>